<sequence>MKKRKNIMVIGINGFQSIAIHYKQRVEGGMCA</sequence>
<dbReference type="AlphaFoldDB" id="A0A7V9Z5J3"/>
<keyword evidence="2" id="KW-1185">Reference proteome</keyword>
<reference evidence="1 2" key="1">
    <citation type="submission" date="2020-07" db="EMBL/GenBank/DDBJ databases">
        <title>Genomic Encyclopedia of Type Strains, Phase IV (KMG-IV): sequencing the most valuable type-strain genomes for metagenomic binning, comparative biology and taxonomic classification.</title>
        <authorList>
            <person name="Goeker M."/>
        </authorList>
    </citation>
    <scope>NUCLEOTIDE SEQUENCE [LARGE SCALE GENOMIC DNA]</scope>
    <source>
        <strain evidence="1 2">DSM 15730</strain>
    </source>
</reference>
<name>A0A7V9Z5J3_9BACL</name>
<accession>A0A7V9Z5J3</accession>
<proteinExistence type="predicted"/>
<gene>
    <name evidence="1" type="ORF">HNR31_001166</name>
</gene>
<evidence type="ECO:0000313" key="1">
    <source>
        <dbReference type="EMBL" id="MBA2874396.1"/>
    </source>
</evidence>
<comment type="caution">
    <text evidence="1">The sequence shown here is derived from an EMBL/GenBank/DDBJ whole genome shotgun (WGS) entry which is preliminary data.</text>
</comment>
<dbReference type="Proteomes" id="UP000523087">
    <property type="component" value="Unassembled WGS sequence"/>
</dbReference>
<evidence type="ECO:0000313" key="2">
    <source>
        <dbReference type="Proteomes" id="UP000523087"/>
    </source>
</evidence>
<dbReference type="EMBL" id="JACDUT010000003">
    <property type="protein sequence ID" value="MBA2874396.1"/>
    <property type="molecule type" value="Genomic_DNA"/>
</dbReference>
<organism evidence="1 2">
    <name type="scientific">Thermaerobacillus caldiproteolyticus</name>
    <dbReference type="NCBI Taxonomy" id="247480"/>
    <lineage>
        <taxon>Bacteria</taxon>
        <taxon>Bacillati</taxon>
        <taxon>Bacillota</taxon>
        <taxon>Bacilli</taxon>
        <taxon>Bacillales</taxon>
        <taxon>Anoxybacillaceae</taxon>
        <taxon>Thermaerobacillus</taxon>
    </lineage>
</organism>
<protein>
    <submittedName>
        <fullName evidence="1">Uncharacterized protein</fullName>
    </submittedName>
</protein>